<name>A7IB36_METB6</name>
<dbReference type="GO" id="GO:0043682">
    <property type="term" value="F:P-type divalent copper transporter activity"/>
    <property type="evidence" value="ECO:0007669"/>
    <property type="project" value="TreeGrafter"/>
</dbReference>
<dbReference type="GeneID" id="5410697"/>
<dbReference type="eggNOG" id="arCOG01579">
    <property type="taxonomic scope" value="Archaea"/>
</dbReference>
<keyword evidence="2" id="KW-0378">Hydrolase</keyword>
<dbReference type="Gene3D" id="3.40.50.1000">
    <property type="entry name" value="HAD superfamily/HAD-like"/>
    <property type="match status" value="1"/>
</dbReference>
<dbReference type="KEGG" id="mbn:Mboo_2433"/>
<dbReference type="EMBL" id="CP000780">
    <property type="protein sequence ID" value="ABS56947.1"/>
    <property type="molecule type" value="Genomic_DNA"/>
</dbReference>
<dbReference type="GO" id="GO:0016787">
    <property type="term" value="F:hydrolase activity"/>
    <property type="evidence" value="ECO:0007669"/>
    <property type="project" value="UniProtKB-KW"/>
</dbReference>
<reference evidence="3" key="1">
    <citation type="journal article" date="2015" name="Microbiology">
        <title>Genome of Methanoregula boonei 6A8 reveals adaptations to oligotrophic peatland environments.</title>
        <authorList>
            <person name="Braeuer S."/>
            <person name="Cadillo-Quiroz H."/>
            <person name="Kyrpides N."/>
            <person name="Woyke T."/>
            <person name="Goodwin L."/>
            <person name="Detter C."/>
            <person name="Podell S."/>
            <person name="Yavitt J.B."/>
            <person name="Zinder S.H."/>
        </authorList>
    </citation>
    <scope>NUCLEOTIDE SEQUENCE [LARGE SCALE GENOMIC DNA]</scope>
    <source>
        <strain evidence="3">DSM 21154 / JCM 14090 / 6A8</strain>
    </source>
</reference>
<gene>
    <name evidence="2" type="ordered locus">Mboo_2433</name>
</gene>
<evidence type="ECO:0000256" key="1">
    <source>
        <dbReference type="ARBA" id="ARBA00022967"/>
    </source>
</evidence>
<dbReference type="GO" id="GO:0055070">
    <property type="term" value="P:copper ion homeostasis"/>
    <property type="evidence" value="ECO:0007669"/>
    <property type="project" value="TreeGrafter"/>
</dbReference>
<dbReference type="STRING" id="456442.Mboo_2433"/>
<dbReference type="GO" id="GO:0016020">
    <property type="term" value="C:membrane"/>
    <property type="evidence" value="ECO:0007669"/>
    <property type="project" value="TreeGrafter"/>
</dbReference>
<dbReference type="OrthoDB" id="146001at2157"/>
<proteinExistence type="predicted"/>
<dbReference type="GO" id="GO:0005507">
    <property type="term" value="F:copper ion binding"/>
    <property type="evidence" value="ECO:0007669"/>
    <property type="project" value="TreeGrafter"/>
</dbReference>
<keyword evidence="3" id="KW-1185">Reference proteome</keyword>
<evidence type="ECO:0000313" key="3">
    <source>
        <dbReference type="Proteomes" id="UP000002408"/>
    </source>
</evidence>
<dbReference type="InterPro" id="IPR023214">
    <property type="entry name" value="HAD_sf"/>
</dbReference>
<dbReference type="AlphaFoldDB" id="A7IB36"/>
<dbReference type="HOGENOM" id="CLU_1052165_0_0_2"/>
<sequence length="268" mass="29198">MSVAVVFDSAGTLLATYRVAKDVAEQELLPGIETTTLTFASPERVLIVLPVHSKHIITTPPKMLLSAYLSENQVGFGISCTRKILTADDIGDLLYADRKATVADLQECIRNVWDACREEFMLTLNSGAILNMAQRSIEFTITAGGWPFEGAKETVTSLHRRGVPTFIASGDRSTKLEIMADHLGIPRDRVYGVATPSVKAQIVTDLKKEYDHVVMVGDGINDLSALLQADTAVLTVQQPGSRPQELYSAADHVITHVREVLPIVEGLL</sequence>
<dbReference type="RefSeq" id="WP_012108010.1">
    <property type="nucleotide sequence ID" value="NC_009712.1"/>
</dbReference>
<dbReference type="Proteomes" id="UP000002408">
    <property type="component" value="Chromosome"/>
</dbReference>
<dbReference type="PANTHER" id="PTHR43520:SF8">
    <property type="entry name" value="P-TYPE CU(+) TRANSPORTER"/>
    <property type="match status" value="1"/>
</dbReference>
<dbReference type="InterPro" id="IPR036412">
    <property type="entry name" value="HAD-like_sf"/>
</dbReference>
<accession>A7IB36</accession>
<dbReference type="PANTHER" id="PTHR43520">
    <property type="entry name" value="ATP7, ISOFORM B"/>
    <property type="match status" value="1"/>
</dbReference>
<protein>
    <submittedName>
        <fullName evidence="2">Haloacid dehalogenase domain protein hydrolase</fullName>
    </submittedName>
</protein>
<evidence type="ECO:0000313" key="2">
    <source>
        <dbReference type="EMBL" id="ABS56947.1"/>
    </source>
</evidence>
<organism evidence="2 3">
    <name type="scientific">Methanoregula boonei (strain DSM 21154 / JCM 14090 / 6A8)</name>
    <dbReference type="NCBI Taxonomy" id="456442"/>
    <lineage>
        <taxon>Archaea</taxon>
        <taxon>Methanobacteriati</taxon>
        <taxon>Methanobacteriota</taxon>
        <taxon>Stenosarchaea group</taxon>
        <taxon>Methanomicrobia</taxon>
        <taxon>Methanomicrobiales</taxon>
        <taxon>Methanoregulaceae</taxon>
        <taxon>Methanoregula</taxon>
    </lineage>
</organism>
<keyword evidence="1" id="KW-1278">Translocase</keyword>
<dbReference type="SUPFAM" id="SSF56784">
    <property type="entry name" value="HAD-like"/>
    <property type="match status" value="1"/>
</dbReference>
<dbReference type="Pfam" id="PF00702">
    <property type="entry name" value="Hydrolase"/>
    <property type="match status" value="1"/>
</dbReference>